<evidence type="ECO:0000313" key="3">
    <source>
        <dbReference type="Proteomes" id="UP001626550"/>
    </source>
</evidence>
<dbReference type="Proteomes" id="UP001626550">
    <property type="component" value="Unassembled WGS sequence"/>
</dbReference>
<gene>
    <name evidence="2" type="ORF">Ciccas_002012</name>
</gene>
<comment type="caution">
    <text evidence="2">The sequence shown here is derived from an EMBL/GenBank/DDBJ whole genome shotgun (WGS) entry which is preliminary data.</text>
</comment>
<feature type="region of interest" description="Disordered" evidence="1">
    <location>
        <begin position="156"/>
        <end position="186"/>
    </location>
</feature>
<protein>
    <submittedName>
        <fullName evidence="2">Uncharacterized protein</fullName>
    </submittedName>
</protein>
<accession>A0ABD2QIH1</accession>
<sequence length="241" mass="26001">MDLNSYKSQQQDTPKFRPSSFVGPRVEESSGFSLGGLMMAILPEQLWPLVPESDLDNPNSRSSEDPNSSCSSGSLPDRFTCISSSSQDLDVAIVLFYYSLGGCKLDFQPDPTRFSLDCIVYCSVGLLEASVLLTGARVKGASFRKMNAMTVERLAAEEASNSEHQSLADDVSVSSSGSGSSTSDNASSLISQLINAPPVAKMRSPRGVPFKPCVPLRTLVEEEEQQSSQLSSDCEKRPLQL</sequence>
<feature type="compositionally biased region" description="Polar residues" evidence="1">
    <location>
        <begin position="1"/>
        <end position="13"/>
    </location>
</feature>
<feature type="region of interest" description="Disordered" evidence="1">
    <location>
        <begin position="1"/>
        <end position="27"/>
    </location>
</feature>
<feature type="compositionally biased region" description="Polar residues" evidence="1">
    <location>
        <begin position="56"/>
        <end position="74"/>
    </location>
</feature>
<proteinExistence type="predicted"/>
<dbReference type="AlphaFoldDB" id="A0ABD2QIH1"/>
<feature type="region of interest" description="Disordered" evidence="1">
    <location>
        <begin position="52"/>
        <end position="74"/>
    </location>
</feature>
<dbReference type="EMBL" id="JBJKFK010000147">
    <property type="protein sequence ID" value="KAL3319309.1"/>
    <property type="molecule type" value="Genomic_DNA"/>
</dbReference>
<evidence type="ECO:0000313" key="2">
    <source>
        <dbReference type="EMBL" id="KAL3319309.1"/>
    </source>
</evidence>
<feature type="region of interest" description="Disordered" evidence="1">
    <location>
        <begin position="221"/>
        <end position="241"/>
    </location>
</feature>
<evidence type="ECO:0000256" key="1">
    <source>
        <dbReference type="SAM" id="MobiDB-lite"/>
    </source>
</evidence>
<reference evidence="2 3" key="1">
    <citation type="submission" date="2024-11" db="EMBL/GenBank/DDBJ databases">
        <title>Adaptive evolution of stress response genes in parasites aligns with host niche diversity.</title>
        <authorList>
            <person name="Hahn C."/>
            <person name="Resl P."/>
        </authorList>
    </citation>
    <scope>NUCLEOTIDE SEQUENCE [LARGE SCALE GENOMIC DNA]</scope>
    <source>
        <strain evidence="2">EGGRZ-B1_66</strain>
        <tissue evidence="2">Body</tissue>
    </source>
</reference>
<name>A0ABD2QIH1_9PLAT</name>
<feature type="compositionally biased region" description="Low complexity" evidence="1">
    <location>
        <begin position="168"/>
        <end position="186"/>
    </location>
</feature>
<keyword evidence="3" id="KW-1185">Reference proteome</keyword>
<organism evidence="2 3">
    <name type="scientific">Cichlidogyrus casuarinus</name>
    <dbReference type="NCBI Taxonomy" id="1844966"/>
    <lineage>
        <taxon>Eukaryota</taxon>
        <taxon>Metazoa</taxon>
        <taxon>Spiralia</taxon>
        <taxon>Lophotrochozoa</taxon>
        <taxon>Platyhelminthes</taxon>
        <taxon>Monogenea</taxon>
        <taxon>Monopisthocotylea</taxon>
        <taxon>Dactylogyridea</taxon>
        <taxon>Ancyrocephalidae</taxon>
        <taxon>Cichlidogyrus</taxon>
    </lineage>
</organism>